<evidence type="ECO:0000256" key="11">
    <source>
        <dbReference type="SAM" id="SignalP"/>
    </source>
</evidence>
<evidence type="ECO:0000256" key="9">
    <source>
        <dbReference type="RuleBase" id="RU361164"/>
    </source>
</evidence>
<feature type="chain" id="PRO_5025672401" description="Glucanase" evidence="11">
    <location>
        <begin position="19"/>
        <end position="460"/>
    </location>
</feature>
<dbReference type="GO" id="GO:0008810">
    <property type="term" value="F:cellulase activity"/>
    <property type="evidence" value="ECO:0007669"/>
    <property type="project" value="UniProtKB-EC"/>
</dbReference>
<dbReference type="GO" id="GO:0030245">
    <property type="term" value="P:cellulose catabolic process"/>
    <property type="evidence" value="ECO:0007669"/>
    <property type="project" value="UniProtKB-KW"/>
</dbReference>
<evidence type="ECO:0000256" key="6">
    <source>
        <dbReference type="ARBA" id="ARBA00023277"/>
    </source>
</evidence>
<evidence type="ECO:0000256" key="4">
    <source>
        <dbReference type="ARBA" id="ARBA00023001"/>
    </source>
</evidence>
<evidence type="ECO:0000256" key="1">
    <source>
        <dbReference type="ARBA" id="ARBA00000966"/>
    </source>
</evidence>
<dbReference type="InterPro" id="IPR001722">
    <property type="entry name" value="Glyco_hydro_7"/>
</dbReference>
<dbReference type="InterPro" id="IPR013320">
    <property type="entry name" value="ConA-like_dom_sf"/>
</dbReference>
<protein>
    <recommendedName>
        <fullName evidence="9">Glucanase</fullName>
        <ecNumber evidence="9">3.2.1.-</ecNumber>
    </recommendedName>
</protein>
<accession>A0A6A5WEJ3</accession>
<dbReference type="PANTHER" id="PTHR33753">
    <property type="entry name" value="1,4-BETA-D-GLUCAN CELLOBIOHYDROLASE B"/>
    <property type="match status" value="1"/>
</dbReference>
<dbReference type="EC" id="3.2.1.-" evidence="9"/>
<evidence type="ECO:0000256" key="5">
    <source>
        <dbReference type="ARBA" id="ARBA00023180"/>
    </source>
</evidence>
<dbReference type="PRINTS" id="PR00734">
    <property type="entry name" value="GLHYDRLASE7"/>
</dbReference>
<evidence type="ECO:0000313" key="13">
    <source>
        <dbReference type="Proteomes" id="UP000799779"/>
    </source>
</evidence>
<evidence type="ECO:0000256" key="7">
    <source>
        <dbReference type="ARBA" id="ARBA00023295"/>
    </source>
</evidence>
<dbReference type="Pfam" id="PF00840">
    <property type="entry name" value="Glyco_hydro_7"/>
    <property type="match status" value="1"/>
</dbReference>
<evidence type="ECO:0000256" key="8">
    <source>
        <dbReference type="ARBA" id="ARBA00023326"/>
    </source>
</evidence>
<keyword evidence="3 9" id="KW-0378">Hydrolase</keyword>
<dbReference type="Gene3D" id="2.70.100.10">
    <property type="entry name" value="Glycoside hydrolase, family 7, domain"/>
    <property type="match status" value="1"/>
</dbReference>
<dbReference type="OrthoDB" id="412382at2759"/>
<proteinExistence type="inferred from homology"/>
<keyword evidence="11" id="KW-0732">Signal</keyword>
<name>A0A6A5WEJ3_9PLEO</name>
<keyword evidence="6" id="KW-0119">Carbohydrate metabolism</keyword>
<dbReference type="PANTHER" id="PTHR33753:SF1">
    <property type="entry name" value="ENDO-BETA-1,4-GLUCANASE CELB"/>
    <property type="match status" value="1"/>
</dbReference>
<dbReference type="AlphaFoldDB" id="A0A6A5WEJ3"/>
<feature type="region of interest" description="Disordered" evidence="10">
    <location>
        <begin position="398"/>
        <end position="423"/>
    </location>
</feature>
<comment type="similarity">
    <text evidence="2 9">Belongs to the glycosyl hydrolase 7 (cellulase C) family.</text>
</comment>
<dbReference type="SUPFAM" id="SSF49899">
    <property type="entry name" value="Concanavalin A-like lectins/glucanases"/>
    <property type="match status" value="1"/>
</dbReference>
<dbReference type="CDD" id="cd07999">
    <property type="entry name" value="GH7_CBH_EG"/>
    <property type="match status" value="1"/>
</dbReference>
<gene>
    <name evidence="12" type="ORF">P154DRAFT_536311</name>
</gene>
<keyword evidence="8 9" id="KW-0624">Polysaccharide degradation</keyword>
<reference evidence="12" key="1">
    <citation type="journal article" date="2020" name="Stud. Mycol.">
        <title>101 Dothideomycetes genomes: a test case for predicting lifestyles and emergence of pathogens.</title>
        <authorList>
            <person name="Haridas S."/>
            <person name="Albert R."/>
            <person name="Binder M."/>
            <person name="Bloem J."/>
            <person name="Labutti K."/>
            <person name="Salamov A."/>
            <person name="Andreopoulos B."/>
            <person name="Baker S."/>
            <person name="Barry K."/>
            <person name="Bills G."/>
            <person name="Bluhm B."/>
            <person name="Cannon C."/>
            <person name="Castanera R."/>
            <person name="Culley D."/>
            <person name="Daum C."/>
            <person name="Ezra D."/>
            <person name="Gonzalez J."/>
            <person name="Henrissat B."/>
            <person name="Kuo A."/>
            <person name="Liang C."/>
            <person name="Lipzen A."/>
            <person name="Lutzoni F."/>
            <person name="Magnuson J."/>
            <person name="Mondo S."/>
            <person name="Nolan M."/>
            <person name="Ohm R."/>
            <person name="Pangilinan J."/>
            <person name="Park H.-J."/>
            <person name="Ramirez L."/>
            <person name="Alfaro M."/>
            <person name="Sun H."/>
            <person name="Tritt A."/>
            <person name="Yoshinaga Y."/>
            <person name="Zwiers L.-H."/>
            <person name="Turgeon B."/>
            <person name="Goodwin S."/>
            <person name="Spatafora J."/>
            <person name="Crous P."/>
            <person name="Grigoriev I."/>
        </authorList>
    </citation>
    <scope>NUCLEOTIDE SEQUENCE</scope>
    <source>
        <strain evidence="12">CBS 123094</strain>
    </source>
</reference>
<evidence type="ECO:0000256" key="3">
    <source>
        <dbReference type="ARBA" id="ARBA00022801"/>
    </source>
</evidence>
<comment type="catalytic activity">
    <reaction evidence="1">
        <text>Endohydrolysis of (1-&gt;4)-beta-D-glucosidic linkages in cellulose, lichenin and cereal beta-D-glucans.</text>
        <dbReference type="EC" id="3.2.1.4"/>
    </reaction>
</comment>
<sequence length="460" mass="49906">MERQTLLTSLLLFTAVLAQVPGPLTPEVHPPLTSYKCTKAGGCIPQKSSVVLDANYRWLHNVDGYTNCVTSSFNTDFCPDIETCAKTCSLEGVDYASYGIRTSGDALTLNIYKTDPVTNVTTLNSPRVYLMADDETYDHFKLLNQEFSFDVDVSKVPCGVNGALYFSEMNDKGDKNALNTAGAKYGTGYCDAQCPPQNFIKGQANLNGTYGACCNEMDIWEANRAATAYTPHPCTTTQVFACQGTECGQGDARYQGVCDKDGCDYNPYRLGNKGYYGTGANYTVNTSKKLTVVTQFYTTDGTATGSLKEIRRMYVQDGIVIQNSKIQISGLSTDTSDSMTNNFCQTSKTVLGGTDHFTQQGGLKQMGEALGRGMVLALSIWDDAGGYMAWLDQDPFPADADSSQPGVGRGPCPTTAGRPSDLIRQYPDAKVVFSNIKRGEIGSTFGGEAKSERVRRHMGF</sequence>
<feature type="signal peptide" evidence="11">
    <location>
        <begin position="1"/>
        <end position="18"/>
    </location>
</feature>
<evidence type="ECO:0000256" key="2">
    <source>
        <dbReference type="ARBA" id="ARBA00006044"/>
    </source>
</evidence>
<dbReference type="Proteomes" id="UP000799779">
    <property type="component" value="Unassembled WGS sequence"/>
</dbReference>
<evidence type="ECO:0000256" key="10">
    <source>
        <dbReference type="SAM" id="MobiDB-lite"/>
    </source>
</evidence>
<keyword evidence="13" id="KW-1185">Reference proteome</keyword>
<keyword evidence="5" id="KW-0325">Glycoprotein</keyword>
<keyword evidence="4 9" id="KW-0136">Cellulose degradation</keyword>
<organism evidence="12 13">
    <name type="scientific">Amniculicola lignicola CBS 123094</name>
    <dbReference type="NCBI Taxonomy" id="1392246"/>
    <lineage>
        <taxon>Eukaryota</taxon>
        <taxon>Fungi</taxon>
        <taxon>Dikarya</taxon>
        <taxon>Ascomycota</taxon>
        <taxon>Pezizomycotina</taxon>
        <taxon>Dothideomycetes</taxon>
        <taxon>Pleosporomycetidae</taxon>
        <taxon>Pleosporales</taxon>
        <taxon>Amniculicolaceae</taxon>
        <taxon>Amniculicola</taxon>
    </lineage>
</organism>
<dbReference type="EMBL" id="ML977603">
    <property type="protein sequence ID" value="KAF1998551.1"/>
    <property type="molecule type" value="Genomic_DNA"/>
</dbReference>
<dbReference type="InterPro" id="IPR037019">
    <property type="entry name" value="Glyco_hydro_7_sf"/>
</dbReference>
<keyword evidence="7 9" id="KW-0326">Glycosidase</keyword>
<evidence type="ECO:0000313" key="12">
    <source>
        <dbReference type="EMBL" id="KAF1998551.1"/>
    </source>
</evidence>